<proteinExistence type="predicted"/>
<dbReference type="EMBL" id="CP116614">
    <property type="protein sequence ID" value="WCG02191.1"/>
    <property type="molecule type" value="Genomic_DNA"/>
</dbReference>
<gene>
    <name evidence="1" type="ORF">NY151_05745</name>
</gene>
<accession>A0AAE9XD42</accession>
<name>A0AAE9XD42_PORGN</name>
<dbReference type="Proteomes" id="UP001179501">
    <property type="component" value="Chromosome"/>
</dbReference>
<evidence type="ECO:0000313" key="2">
    <source>
        <dbReference type="Proteomes" id="UP001179501"/>
    </source>
</evidence>
<protein>
    <submittedName>
        <fullName evidence="1">Uncharacterized protein</fullName>
    </submittedName>
</protein>
<dbReference type="RefSeq" id="WP_077083931.1">
    <property type="nucleotide sequence ID" value="NZ_CP116614.1"/>
</dbReference>
<evidence type="ECO:0000313" key="1">
    <source>
        <dbReference type="EMBL" id="WCG02191.1"/>
    </source>
</evidence>
<organism evidence="1 2">
    <name type="scientific">Porphyromonas gingivalis</name>
    <name type="common">Bacteroides gingivalis</name>
    <dbReference type="NCBI Taxonomy" id="837"/>
    <lineage>
        <taxon>Bacteria</taxon>
        <taxon>Pseudomonadati</taxon>
        <taxon>Bacteroidota</taxon>
        <taxon>Bacteroidia</taxon>
        <taxon>Bacteroidales</taxon>
        <taxon>Porphyromonadaceae</taxon>
        <taxon>Porphyromonas</taxon>
    </lineage>
</organism>
<sequence length="691" mass="76473">MYRLVPSSITLAGLQLLGNLQPVVVETDESVLTAVISISAGSSSLANIPLSYTPAGGRVSIDLQDILRPYFSFDHVPAGDRFIQQTRMLLSVSVRFMQETSAGLVLSVLRGAAAGITGGLEEWCRANPLSWQSRRKYLLGPQPEYLTLYLKRSDTVSFSIYTRKGAGPTKAVSGQSVQVQQTGVYTFDVSPAAMSAIAAVEEGAHIAYYDVESAGGAKMQYVLDLPRSEDERWFLWENSLGGIDTMRMFGDEAVVLASEDKTIERKDATTTYDVESPRTWRQDTGTLSLRERTWLLDFFRSPNRYVFRGGVLYPIVLTEAGGEGLTSDNVSNYTFTYRLSDDKGGLNVSLLNDTPPSLVLPPVAPSDFLLPPHPSNLEPLSPGEGVLFPALFNDTWGVIGYNQLMSGLLSGLQPYIDKLIKDYITWYLSQEGHNSSAPASILASFQSQLKILRLQAEELKRNPLLADIVRVALTEADQRAQAALDALREFFATHHTIDSDAEEKIVAVEDALAYFGKVILIAQKSLTDKLTDQMLQQLNVVSQENNTTALGYATAAQQHAFHQAQGYTDLTAASIDQSITAAQSLKVFIRSSEGILLQQEPTSTMSVGVRLNGKDITDQVLSMVPAVNFVWHRKSKTGKHEGMTDAEWDAYALGRHEVTIKRAFKHKLRFWLETSKEDDERIIEQFKYKRI</sequence>
<dbReference type="AlphaFoldDB" id="A0AAE9XD42"/>
<reference evidence="1" key="1">
    <citation type="submission" date="2023-01" db="EMBL/GenBank/DDBJ databases">
        <title>Phages are important unrecognized players in the ecology of the oral pathogen Porphyromonas gingivalis.</title>
        <authorList>
            <person name="Matrishin C.B."/>
            <person name="Kauffman K.M."/>
        </authorList>
    </citation>
    <scope>NUCLEOTIDE SEQUENCE</scope>
    <source>
        <strain evidence="1">ATCC 49417</strain>
    </source>
</reference>